<sequence>MGDDFPANGPYRGKNGMVNDEYAYADITEEFGRGYNENRLIRGGREYTGPRFNEPIFNQPGHRVYPQGPVITTPSIEMQPVPSRHVSFDHYPQYPPAYTQDSHVTRYPGNERTSKQCDLFLLFAGIFVLIFCPPIGWPAGIFAIVCVFQAPDHDMRGHFEEGQRARMISAGSSICGILVGGGLTVGAVIYTVIYNSNK</sequence>
<evidence type="ECO:0000313" key="2">
    <source>
        <dbReference type="EMBL" id="KAJ8049668.1"/>
    </source>
</evidence>
<evidence type="ECO:0000313" key="3">
    <source>
        <dbReference type="Proteomes" id="UP001152320"/>
    </source>
</evidence>
<dbReference type="Proteomes" id="UP001152320">
    <property type="component" value="Chromosome 1"/>
</dbReference>
<feature type="transmembrane region" description="Helical" evidence="1">
    <location>
        <begin position="119"/>
        <end position="148"/>
    </location>
</feature>
<organism evidence="2 3">
    <name type="scientific">Holothuria leucospilota</name>
    <name type="common">Black long sea cucumber</name>
    <name type="synonym">Mertensiothuria leucospilota</name>
    <dbReference type="NCBI Taxonomy" id="206669"/>
    <lineage>
        <taxon>Eukaryota</taxon>
        <taxon>Metazoa</taxon>
        <taxon>Echinodermata</taxon>
        <taxon>Eleutherozoa</taxon>
        <taxon>Echinozoa</taxon>
        <taxon>Holothuroidea</taxon>
        <taxon>Aspidochirotacea</taxon>
        <taxon>Aspidochirotida</taxon>
        <taxon>Holothuriidae</taxon>
        <taxon>Holothuria</taxon>
    </lineage>
</organism>
<comment type="caution">
    <text evidence="2">The sequence shown here is derived from an EMBL/GenBank/DDBJ whole genome shotgun (WGS) entry which is preliminary data.</text>
</comment>
<gene>
    <name evidence="2" type="ORF">HOLleu_02512</name>
</gene>
<dbReference type="EMBL" id="JAIZAY010000001">
    <property type="protein sequence ID" value="KAJ8049668.1"/>
    <property type="molecule type" value="Genomic_DNA"/>
</dbReference>
<keyword evidence="1" id="KW-1133">Transmembrane helix</keyword>
<dbReference type="AlphaFoldDB" id="A0A9Q1CQS7"/>
<accession>A0A9Q1CQS7</accession>
<evidence type="ECO:0000256" key="1">
    <source>
        <dbReference type="SAM" id="Phobius"/>
    </source>
</evidence>
<protein>
    <submittedName>
        <fullName evidence="2">Uncharacterized protein</fullName>
    </submittedName>
</protein>
<reference evidence="2" key="1">
    <citation type="submission" date="2021-10" db="EMBL/GenBank/DDBJ databases">
        <title>Tropical sea cucumber genome reveals ecological adaptation and Cuvierian tubules defense mechanism.</title>
        <authorList>
            <person name="Chen T."/>
        </authorList>
    </citation>
    <scope>NUCLEOTIDE SEQUENCE</scope>
    <source>
        <strain evidence="2">Nanhai2018</strain>
        <tissue evidence="2">Muscle</tissue>
    </source>
</reference>
<name>A0A9Q1CQS7_HOLLE</name>
<feature type="transmembrane region" description="Helical" evidence="1">
    <location>
        <begin position="168"/>
        <end position="193"/>
    </location>
</feature>
<keyword evidence="1" id="KW-0812">Transmembrane</keyword>
<proteinExistence type="predicted"/>
<keyword evidence="3" id="KW-1185">Reference proteome</keyword>
<keyword evidence="1" id="KW-0472">Membrane</keyword>